<keyword evidence="3" id="KW-1185">Reference proteome</keyword>
<name>A0A937FDL8_9BACT</name>
<feature type="transmembrane region" description="Helical" evidence="1">
    <location>
        <begin position="60"/>
        <end position="80"/>
    </location>
</feature>
<gene>
    <name evidence="2" type="ORF">JL102_21905</name>
</gene>
<proteinExistence type="predicted"/>
<reference evidence="2" key="1">
    <citation type="submission" date="2021-01" db="EMBL/GenBank/DDBJ databases">
        <title>Fulvivirga kasyanovii gen. nov., sp nov., a novel member of the phylum Bacteroidetes isolated from seawater in a mussel farm.</title>
        <authorList>
            <person name="Zhao L.-H."/>
            <person name="Wang Z.-J."/>
        </authorList>
    </citation>
    <scope>NUCLEOTIDE SEQUENCE</scope>
    <source>
        <strain evidence="2">2943</strain>
    </source>
</reference>
<feature type="transmembrane region" description="Helical" evidence="1">
    <location>
        <begin position="219"/>
        <end position="238"/>
    </location>
</feature>
<accession>A0A937FDL8</accession>
<comment type="caution">
    <text evidence="2">The sequence shown here is derived from an EMBL/GenBank/DDBJ whole genome shotgun (WGS) entry which is preliminary data.</text>
</comment>
<evidence type="ECO:0000313" key="3">
    <source>
        <dbReference type="Proteomes" id="UP000659388"/>
    </source>
</evidence>
<feature type="transmembrane region" description="Helical" evidence="1">
    <location>
        <begin position="21"/>
        <end position="40"/>
    </location>
</feature>
<dbReference type="InterPro" id="IPR025238">
    <property type="entry name" value="DUF4184"/>
</dbReference>
<feature type="transmembrane region" description="Helical" evidence="1">
    <location>
        <begin position="101"/>
        <end position="123"/>
    </location>
</feature>
<dbReference type="AlphaFoldDB" id="A0A937FDL8"/>
<organism evidence="2 3">
    <name type="scientific">Fulvivirga sediminis</name>
    <dbReference type="NCBI Taxonomy" id="2803949"/>
    <lineage>
        <taxon>Bacteria</taxon>
        <taxon>Pseudomonadati</taxon>
        <taxon>Bacteroidota</taxon>
        <taxon>Cytophagia</taxon>
        <taxon>Cytophagales</taxon>
        <taxon>Fulvivirgaceae</taxon>
        <taxon>Fulvivirga</taxon>
    </lineage>
</organism>
<protein>
    <submittedName>
        <fullName evidence="2">DUF4184 family protein</fullName>
    </submittedName>
</protein>
<feature type="transmembrane region" description="Helical" evidence="1">
    <location>
        <begin position="157"/>
        <end position="176"/>
    </location>
</feature>
<evidence type="ECO:0000313" key="2">
    <source>
        <dbReference type="EMBL" id="MBL3658819.1"/>
    </source>
</evidence>
<sequence length="243" mass="28459">MPFTFSHPAIVLPLRRLSKRWFSLTALVIGSIVPDFEYFIRMRVNSIYSHTFGGIFWFDLPLALMLAFIFHGIIRNVFFDNLPFCFQRRISIWKDFNWSRYFRNHVFVVIFSVLIGVLSHLFWDGFTHEDGYFVKAIPSLTHHAYLWGYAIPYFKCLQHISTLAGLILIVFTVIRLPKNEVILVKTQLKFWFLFLGIAALVLIIRFWCGLEISQYGHVIVSMISASFISLTITCLLFSRLDKN</sequence>
<dbReference type="Pfam" id="PF13803">
    <property type="entry name" value="DUF4184"/>
    <property type="match status" value="1"/>
</dbReference>
<feature type="transmembrane region" description="Helical" evidence="1">
    <location>
        <begin position="188"/>
        <end position="207"/>
    </location>
</feature>
<dbReference type="Proteomes" id="UP000659388">
    <property type="component" value="Unassembled WGS sequence"/>
</dbReference>
<keyword evidence="1" id="KW-1133">Transmembrane helix</keyword>
<dbReference type="RefSeq" id="WP_202246614.1">
    <property type="nucleotide sequence ID" value="NZ_JAESIY010000018.1"/>
</dbReference>
<keyword evidence="1" id="KW-0812">Transmembrane</keyword>
<keyword evidence="1" id="KW-0472">Membrane</keyword>
<dbReference type="EMBL" id="JAESIY010000018">
    <property type="protein sequence ID" value="MBL3658819.1"/>
    <property type="molecule type" value="Genomic_DNA"/>
</dbReference>
<evidence type="ECO:0000256" key="1">
    <source>
        <dbReference type="SAM" id="Phobius"/>
    </source>
</evidence>